<dbReference type="AlphaFoldDB" id="A0A8S4RJ87"/>
<gene>
    <name evidence="2" type="primary">jg9867</name>
    <name evidence="2" type="ORF">PAEG_LOCUS13403</name>
</gene>
<evidence type="ECO:0000313" key="3">
    <source>
        <dbReference type="Proteomes" id="UP000838756"/>
    </source>
</evidence>
<evidence type="ECO:0000313" key="2">
    <source>
        <dbReference type="EMBL" id="CAH2235865.1"/>
    </source>
</evidence>
<feature type="chain" id="PRO_5035940857" evidence="1">
    <location>
        <begin position="21"/>
        <end position="87"/>
    </location>
</feature>
<protein>
    <submittedName>
        <fullName evidence="2">Jg9867 protein</fullName>
    </submittedName>
</protein>
<dbReference type="EMBL" id="CAKXAJ010025159">
    <property type="protein sequence ID" value="CAH2235865.1"/>
    <property type="molecule type" value="Genomic_DNA"/>
</dbReference>
<organism evidence="2 3">
    <name type="scientific">Pararge aegeria aegeria</name>
    <dbReference type="NCBI Taxonomy" id="348720"/>
    <lineage>
        <taxon>Eukaryota</taxon>
        <taxon>Metazoa</taxon>
        <taxon>Ecdysozoa</taxon>
        <taxon>Arthropoda</taxon>
        <taxon>Hexapoda</taxon>
        <taxon>Insecta</taxon>
        <taxon>Pterygota</taxon>
        <taxon>Neoptera</taxon>
        <taxon>Endopterygota</taxon>
        <taxon>Lepidoptera</taxon>
        <taxon>Glossata</taxon>
        <taxon>Ditrysia</taxon>
        <taxon>Papilionoidea</taxon>
        <taxon>Nymphalidae</taxon>
        <taxon>Satyrinae</taxon>
        <taxon>Satyrini</taxon>
        <taxon>Parargina</taxon>
        <taxon>Pararge</taxon>
    </lineage>
</organism>
<feature type="signal peptide" evidence="1">
    <location>
        <begin position="1"/>
        <end position="20"/>
    </location>
</feature>
<name>A0A8S4RJ87_9NEOP</name>
<keyword evidence="3" id="KW-1185">Reference proteome</keyword>
<sequence>MSSWILGSVVLWICWIKGLTQREGLPIITTLSSQGGAEGQEAHPDSGLVENLDQERRSTTFAAATAKPQAKLGYLSNPRDISHERLT</sequence>
<proteinExistence type="predicted"/>
<reference evidence="2" key="1">
    <citation type="submission" date="2022-03" db="EMBL/GenBank/DDBJ databases">
        <authorList>
            <person name="Lindestad O."/>
        </authorList>
    </citation>
    <scope>NUCLEOTIDE SEQUENCE</scope>
</reference>
<dbReference type="Proteomes" id="UP000838756">
    <property type="component" value="Unassembled WGS sequence"/>
</dbReference>
<keyword evidence="1" id="KW-0732">Signal</keyword>
<comment type="caution">
    <text evidence="2">The sequence shown here is derived from an EMBL/GenBank/DDBJ whole genome shotgun (WGS) entry which is preliminary data.</text>
</comment>
<accession>A0A8S4RJ87</accession>
<evidence type="ECO:0000256" key="1">
    <source>
        <dbReference type="SAM" id="SignalP"/>
    </source>
</evidence>